<dbReference type="GeneID" id="113516161"/>
<accession>A0A6J1WV81</accession>
<reference evidence="3" key="1">
    <citation type="submission" date="2025-08" db="UniProtKB">
        <authorList>
            <consortium name="RefSeq"/>
        </authorList>
    </citation>
    <scope>IDENTIFICATION</scope>
    <source>
        <tissue evidence="3">Whole larvae</tissue>
    </source>
</reference>
<dbReference type="KEGG" id="gmw:113516161"/>
<feature type="region of interest" description="Disordered" evidence="1">
    <location>
        <begin position="188"/>
        <end position="212"/>
    </location>
</feature>
<keyword evidence="2" id="KW-1185">Reference proteome</keyword>
<evidence type="ECO:0000313" key="3">
    <source>
        <dbReference type="RefSeq" id="XP_026756342.2"/>
    </source>
</evidence>
<dbReference type="AlphaFoldDB" id="A0A6J1WV81"/>
<dbReference type="InParanoid" id="A0A6J1WV81"/>
<organism evidence="2 3">
    <name type="scientific">Galleria mellonella</name>
    <name type="common">Greater wax moth</name>
    <dbReference type="NCBI Taxonomy" id="7137"/>
    <lineage>
        <taxon>Eukaryota</taxon>
        <taxon>Metazoa</taxon>
        <taxon>Ecdysozoa</taxon>
        <taxon>Arthropoda</taxon>
        <taxon>Hexapoda</taxon>
        <taxon>Insecta</taxon>
        <taxon>Pterygota</taxon>
        <taxon>Neoptera</taxon>
        <taxon>Endopterygota</taxon>
        <taxon>Lepidoptera</taxon>
        <taxon>Glossata</taxon>
        <taxon>Ditrysia</taxon>
        <taxon>Pyraloidea</taxon>
        <taxon>Pyralidae</taxon>
        <taxon>Galleriinae</taxon>
        <taxon>Galleria</taxon>
    </lineage>
</organism>
<name>A0A6J1WV81_GALME</name>
<evidence type="ECO:0000256" key="1">
    <source>
        <dbReference type="SAM" id="MobiDB-lite"/>
    </source>
</evidence>
<sequence length="776" mass="85182">MALDKQRILSELGSVVNQLQSADCGCMGKLFSNPCQGTTTGASLPTCDGYRRGCCHGHHQGYSSPCAGEPCSNMNSMNYSMNQPCMGQCNPPKLYADTYNYLNKNLMQPTIKEVYNDLKTITPANTIMNNPMARQLGLSQGYASMPAQSNMVGTNQTSTLGGSMNQNNAENMGGMSVGYSLQMDNSAKSQQMGNMQNVQSPNQTNQPPRHMSQPMGYIGGMGAQIVNMMTGDSGSKNRMSGQVDQLVEPIQSNTSSSLNVSGYSTGIKTMDMNYGQQNHSNLQSPVSQYPPKLNVYPKDLIHSNQISNYMTQNNLTSGSHGVDQISNMEHVNWNPAVQQISAPNPNIYGQHTPGITKFNEMFPGVKQGGDLGFDPMAIAIQMNPANQQKAAMDTIQKLMTGNGTVRDSNPAVIAANAANINIPQGNNMSMHANNQMLNQKVSDQQVSLTSHITNRSQPVPQLITNPNKMINNQISHQQNYATQQIQQHQQQKIVEPNTNAMIHSLNLLDGNETIENLNAQTQRSMLLDKTLPPSTSIPMPKMTKEPIFPVNASRNQTIYTNPQKTYQYNTLGQPIQMMSAKMYHSSEPPLPQTLSPQPLLTKPRNQMKYSNVKNTISKTSIAGNRAVGKTPSRSQLQQIYNQYKGSQSFTQQNIKPYSQAYDNGLTYSEGNVTHRIASPPHQTPIVEKVGGDTIANKALININAANKVKQIMEQIGDVPATKPCEDNTLDKATPIKQSKLRNGLQDMVYTSYPTSTAWSFHGNRAPLSPGYRYKAY</sequence>
<gene>
    <name evidence="3" type="primary">LOC113516161</name>
</gene>
<dbReference type="Proteomes" id="UP001652740">
    <property type="component" value="Unplaced"/>
</dbReference>
<evidence type="ECO:0000313" key="2">
    <source>
        <dbReference type="Proteomes" id="UP001652740"/>
    </source>
</evidence>
<dbReference type="RefSeq" id="XP_026756342.2">
    <property type="nucleotide sequence ID" value="XM_026900541.3"/>
</dbReference>
<feature type="compositionally biased region" description="Polar residues" evidence="1">
    <location>
        <begin position="188"/>
        <end position="207"/>
    </location>
</feature>
<protein>
    <submittedName>
        <fullName evidence="3">Uncharacterized protein LOC113516161</fullName>
    </submittedName>
</protein>
<proteinExistence type="predicted"/>